<dbReference type="RefSeq" id="WP_268977303.1">
    <property type="nucleotide sequence ID" value="NZ_CP117522.1"/>
</dbReference>
<evidence type="ECO:0008006" key="3">
    <source>
        <dbReference type="Google" id="ProtNLM"/>
    </source>
</evidence>
<accession>A0ABY9VGN2</accession>
<keyword evidence="2" id="KW-1185">Reference proteome</keyword>
<dbReference type="InterPro" id="IPR011059">
    <property type="entry name" value="Metal-dep_hydrolase_composite"/>
</dbReference>
<dbReference type="Gene3D" id="3.20.20.140">
    <property type="entry name" value="Metal-dependent hydrolases"/>
    <property type="match status" value="1"/>
</dbReference>
<evidence type="ECO:0000313" key="1">
    <source>
        <dbReference type="EMBL" id="WNF01876.1"/>
    </source>
</evidence>
<name>A0ABY9VGN2_9ACTN</name>
<sequence>MSDEEAVDALTDDPLEWLRAQPSRPGIPPTRGGRIEPGASADLVLVDGDPTSRLSSTLNTRAVWRRGHRPASAG</sequence>
<gene>
    <name evidence="1" type="ORF">PS467_39520</name>
</gene>
<evidence type="ECO:0000313" key="2">
    <source>
        <dbReference type="Proteomes" id="UP001305606"/>
    </source>
</evidence>
<dbReference type="EMBL" id="CP117522">
    <property type="protein sequence ID" value="WNF01876.1"/>
    <property type="molecule type" value="Genomic_DNA"/>
</dbReference>
<reference evidence="1 2" key="1">
    <citation type="submission" date="2023-02" db="EMBL/GenBank/DDBJ databases">
        <title>Streptomyces sp. SCA4-21 with antifungal activity against Fusarium oxysporum f. sp. cubense, Streptomyces sp. SCA2-17 with antifungal activity against Fusarium oxysporum f. sp. cubense.</title>
        <authorList>
            <person name="Qi D."/>
        </authorList>
    </citation>
    <scope>NUCLEOTIDE SEQUENCE [LARGE SCALE GENOMIC DNA]</scope>
    <source>
        <strain evidence="1 2">SCA4-21</strain>
    </source>
</reference>
<proteinExistence type="predicted"/>
<dbReference type="SUPFAM" id="SSF51338">
    <property type="entry name" value="Composite domain of metallo-dependent hydrolases"/>
    <property type="match status" value="1"/>
</dbReference>
<protein>
    <recommendedName>
        <fullName evidence="3">Amidohydrolase-related domain-containing protein</fullName>
    </recommendedName>
</protein>
<dbReference type="Gene3D" id="2.30.40.10">
    <property type="entry name" value="Urease, subunit C, domain 1"/>
    <property type="match status" value="1"/>
</dbReference>
<organism evidence="1 2">
    <name type="scientific">Streptomyces luomodiensis</name>
    <dbReference type="NCBI Taxonomy" id="3026192"/>
    <lineage>
        <taxon>Bacteria</taxon>
        <taxon>Bacillati</taxon>
        <taxon>Actinomycetota</taxon>
        <taxon>Actinomycetes</taxon>
        <taxon>Kitasatosporales</taxon>
        <taxon>Streptomycetaceae</taxon>
        <taxon>Streptomyces</taxon>
    </lineage>
</organism>
<dbReference type="Proteomes" id="UP001305606">
    <property type="component" value="Chromosome"/>
</dbReference>